<dbReference type="Proteomes" id="UP000502041">
    <property type="component" value="Chromosome"/>
</dbReference>
<accession>A0A6H2HE49</accession>
<reference evidence="8 9" key="1">
    <citation type="submission" date="2020-04" db="EMBL/GenBank/DDBJ databases">
        <title>Complete genome of a Psychrophilic, Marine, Gas Vacuolate Bacterium Polaromonas vacuolata KCTC 22033T.</title>
        <authorList>
            <person name="Hwang K."/>
            <person name="Kim K.M."/>
        </authorList>
    </citation>
    <scope>NUCLEOTIDE SEQUENCE [LARGE SCALE GENOMIC DNA]</scope>
    <source>
        <strain evidence="8 9">KCTC 22033</strain>
    </source>
</reference>
<keyword evidence="9" id="KW-1185">Reference proteome</keyword>
<dbReference type="Pfam" id="PF00486">
    <property type="entry name" value="Trans_reg_C"/>
    <property type="match status" value="1"/>
</dbReference>
<proteinExistence type="predicted"/>
<dbReference type="CDD" id="cd00156">
    <property type="entry name" value="REC"/>
    <property type="match status" value="1"/>
</dbReference>
<dbReference type="SUPFAM" id="SSF52172">
    <property type="entry name" value="CheY-like"/>
    <property type="match status" value="1"/>
</dbReference>
<evidence type="ECO:0000313" key="9">
    <source>
        <dbReference type="Proteomes" id="UP000502041"/>
    </source>
</evidence>
<dbReference type="SMART" id="SM00448">
    <property type="entry name" value="REC"/>
    <property type="match status" value="1"/>
</dbReference>
<evidence type="ECO:0000256" key="1">
    <source>
        <dbReference type="ARBA" id="ARBA00022553"/>
    </source>
</evidence>
<dbReference type="EMBL" id="CP051461">
    <property type="protein sequence ID" value="QJC57854.1"/>
    <property type="molecule type" value="Genomic_DNA"/>
</dbReference>
<protein>
    <submittedName>
        <fullName evidence="8">Sensory transduction protein regX3</fullName>
    </submittedName>
</protein>
<dbReference type="Gene3D" id="1.10.10.10">
    <property type="entry name" value="Winged helix-like DNA-binding domain superfamily/Winged helix DNA-binding domain"/>
    <property type="match status" value="1"/>
</dbReference>
<dbReference type="SMART" id="SM00862">
    <property type="entry name" value="Trans_reg_C"/>
    <property type="match status" value="1"/>
</dbReference>
<keyword evidence="1 4" id="KW-0597">Phosphoprotein</keyword>
<organism evidence="8 9">
    <name type="scientific">Polaromonas vacuolata</name>
    <dbReference type="NCBI Taxonomy" id="37448"/>
    <lineage>
        <taxon>Bacteria</taxon>
        <taxon>Pseudomonadati</taxon>
        <taxon>Pseudomonadota</taxon>
        <taxon>Betaproteobacteria</taxon>
        <taxon>Burkholderiales</taxon>
        <taxon>Comamonadaceae</taxon>
        <taxon>Polaromonas</taxon>
    </lineage>
</organism>
<dbReference type="PROSITE" id="PS50110">
    <property type="entry name" value="RESPONSE_REGULATORY"/>
    <property type="match status" value="1"/>
</dbReference>
<dbReference type="PANTHER" id="PTHR48111:SF40">
    <property type="entry name" value="PHOSPHATE REGULON TRANSCRIPTIONAL REGULATORY PROTEIN PHOB"/>
    <property type="match status" value="1"/>
</dbReference>
<dbReference type="CDD" id="cd00383">
    <property type="entry name" value="trans_reg_C"/>
    <property type="match status" value="1"/>
</dbReference>
<dbReference type="InterPro" id="IPR036388">
    <property type="entry name" value="WH-like_DNA-bd_sf"/>
</dbReference>
<keyword evidence="2" id="KW-0902">Two-component regulatory system</keyword>
<dbReference type="GO" id="GO:0032993">
    <property type="term" value="C:protein-DNA complex"/>
    <property type="evidence" value="ECO:0007669"/>
    <property type="project" value="TreeGrafter"/>
</dbReference>
<feature type="domain" description="OmpR/PhoB-type" evidence="7">
    <location>
        <begin position="125"/>
        <end position="224"/>
    </location>
</feature>
<dbReference type="Pfam" id="PF00072">
    <property type="entry name" value="Response_reg"/>
    <property type="match status" value="1"/>
</dbReference>
<feature type="modified residue" description="4-aspartylphosphate" evidence="4">
    <location>
        <position position="51"/>
    </location>
</feature>
<evidence type="ECO:0000259" key="7">
    <source>
        <dbReference type="PROSITE" id="PS51755"/>
    </source>
</evidence>
<dbReference type="AlphaFoldDB" id="A0A6H2HE49"/>
<evidence type="ECO:0000256" key="3">
    <source>
        <dbReference type="ARBA" id="ARBA00023125"/>
    </source>
</evidence>
<sequence length="226" mass="25010">MHIAILEDDADQRALIGLLAATGGHSHTGFSTVASLLVGLKHEHFDALLLDWMLPDGSGDEALDWVRNNLGWKIAILVLTACDDELTVVKALQAGADDFLVKPPKPQELLARLKAAARRATPGGLPVLRLGAYEIDIPRHLLSMDGQPVTLTQKEFDLAVYLFQSPARLLSRDHLLNKVWGINADVDTRTVDTHVSRLRKKIFLDGSKGWKMTPVYGYGYRLDRID</sequence>
<dbReference type="Gene3D" id="3.40.50.2300">
    <property type="match status" value="1"/>
</dbReference>
<dbReference type="InterPro" id="IPR039420">
    <property type="entry name" value="WalR-like"/>
</dbReference>
<dbReference type="InterPro" id="IPR011006">
    <property type="entry name" value="CheY-like_superfamily"/>
</dbReference>
<dbReference type="KEGG" id="pvac:HC248_03185"/>
<evidence type="ECO:0000256" key="5">
    <source>
        <dbReference type="PROSITE-ProRule" id="PRU01091"/>
    </source>
</evidence>
<dbReference type="InterPro" id="IPR001867">
    <property type="entry name" value="OmpR/PhoB-type_DNA-bd"/>
</dbReference>
<gene>
    <name evidence="8" type="primary">regX3_2</name>
    <name evidence="8" type="ORF">HC248_03185</name>
</gene>
<dbReference type="GO" id="GO:0000976">
    <property type="term" value="F:transcription cis-regulatory region binding"/>
    <property type="evidence" value="ECO:0007669"/>
    <property type="project" value="TreeGrafter"/>
</dbReference>
<feature type="DNA-binding region" description="OmpR/PhoB-type" evidence="5">
    <location>
        <begin position="125"/>
        <end position="224"/>
    </location>
</feature>
<dbReference type="RefSeq" id="WP_168923313.1">
    <property type="nucleotide sequence ID" value="NZ_CP051461.1"/>
</dbReference>
<dbReference type="GO" id="GO:0000156">
    <property type="term" value="F:phosphorelay response regulator activity"/>
    <property type="evidence" value="ECO:0007669"/>
    <property type="project" value="TreeGrafter"/>
</dbReference>
<dbReference type="GO" id="GO:0006355">
    <property type="term" value="P:regulation of DNA-templated transcription"/>
    <property type="evidence" value="ECO:0007669"/>
    <property type="project" value="InterPro"/>
</dbReference>
<feature type="domain" description="Response regulatory" evidence="6">
    <location>
        <begin position="2"/>
        <end position="117"/>
    </location>
</feature>
<dbReference type="InterPro" id="IPR001789">
    <property type="entry name" value="Sig_transdc_resp-reg_receiver"/>
</dbReference>
<dbReference type="PANTHER" id="PTHR48111">
    <property type="entry name" value="REGULATOR OF RPOS"/>
    <property type="match status" value="1"/>
</dbReference>
<keyword evidence="3 5" id="KW-0238">DNA-binding</keyword>
<evidence type="ECO:0000259" key="6">
    <source>
        <dbReference type="PROSITE" id="PS50110"/>
    </source>
</evidence>
<name>A0A6H2HE49_9BURK</name>
<dbReference type="PROSITE" id="PS51755">
    <property type="entry name" value="OMPR_PHOB"/>
    <property type="match status" value="1"/>
</dbReference>
<evidence type="ECO:0000313" key="8">
    <source>
        <dbReference type="EMBL" id="QJC57854.1"/>
    </source>
</evidence>
<evidence type="ECO:0000256" key="2">
    <source>
        <dbReference type="ARBA" id="ARBA00023012"/>
    </source>
</evidence>
<dbReference type="GO" id="GO:0005829">
    <property type="term" value="C:cytosol"/>
    <property type="evidence" value="ECO:0007669"/>
    <property type="project" value="TreeGrafter"/>
</dbReference>
<evidence type="ECO:0000256" key="4">
    <source>
        <dbReference type="PROSITE-ProRule" id="PRU00169"/>
    </source>
</evidence>